<accession>A0A336KZ14</accession>
<keyword evidence="2 7" id="KW-0808">Transferase</keyword>
<dbReference type="Pfam" id="PF01529">
    <property type="entry name" value="DHHC"/>
    <property type="match status" value="1"/>
</dbReference>
<protein>
    <recommendedName>
        <fullName evidence="7">Palmitoyltransferase</fullName>
        <ecNumber evidence="7">2.3.1.225</ecNumber>
    </recommendedName>
</protein>
<name>A0A336KZ14_CULSO</name>
<dbReference type="PROSITE" id="PS50216">
    <property type="entry name" value="DHHC"/>
    <property type="match status" value="1"/>
</dbReference>
<dbReference type="InterPro" id="IPR001594">
    <property type="entry name" value="Palmitoyltrfase_DHHC"/>
</dbReference>
<feature type="compositionally biased region" description="Polar residues" evidence="8">
    <location>
        <begin position="416"/>
        <end position="433"/>
    </location>
</feature>
<comment type="similarity">
    <text evidence="7">Belongs to the DHHC palmitoyltransferase family.</text>
</comment>
<evidence type="ECO:0000256" key="3">
    <source>
        <dbReference type="ARBA" id="ARBA00022692"/>
    </source>
</evidence>
<dbReference type="VEuPathDB" id="VectorBase:CSON002330"/>
<dbReference type="PANTHER" id="PTHR12246">
    <property type="entry name" value="PALMITOYLTRANSFERASE ZDHHC16"/>
    <property type="match status" value="1"/>
</dbReference>
<feature type="transmembrane region" description="Helical" evidence="7">
    <location>
        <begin position="52"/>
        <end position="72"/>
    </location>
</feature>
<evidence type="ECO:0000256" key="8">
    <source>
        <dbReference type="SAM" id="MobiDB-lite"/>
    </source>
</evidence>
<dbReference type="EMBL" id="UFQS01001392">
    <property type="protein sequence ID" value="SSX10654.1"/>
    <property type="molecule type" value="Genomic_DNA"/>
</dbReference>
<dbReference type="AlphaFoldDB" id="A0A336KZ14"/>
<comment type="domain">
    <text evidence="7">The DHHC domain is required for palmitoyltransferase activity.</text>
</comment>
<evidence type="ECO:0000259" key="9">
    <source>
        <dbReference type="Pfam" id="PF01529"/>
    </source>
</evidence>
<dbReference type="GO" id="GO:0016020">
    <property type="term" value="C:membrane"/>
    <property type="evidence" value="ECO:0007669"/>
    <property type="project" value="UniProtKB-SubCell"/>
</dbReference>
<feature type="transmembrane region" description="Helical" evidence="7">
    <location>
        <begin position="12"/>
        <end position="32"/>
    </location>
</feature>
<dbReference type="EC" id="2.3.1.225" evidence="7"/>
<comment type="catalytic activity">
    <reaction evidence="7">
        <text>L-cysteinyl-[protein] + hexadecanoyl-CoA = S-hexadecanoyl-L-cysteinyl-[protein] + CoA</text>
        <dbReference type="Rhea" id="RHEA:36683"/>
        <dbReference type="Rhea" id="RHEA-COMP:10131"/>
        <dbReference type="Rhea" id="RHEA-COMP:11032"/>
        <dbReference type="ChEBI" id="CHEBI:29950"/>
        <dbReference type="ChEBI" id="CHEBI:57287"/>
        <dbReference type="ChEBI" id="CHEBI:57379"/>
        <dbReference type="ChEBI" id="CHEBI:74151"/>
        <dbReference type="EC" id="2.3.1.225"/>
    </reaction>
</comment>
<proteinExistence type="inferred from homology"/>
<keyword evidence="3 7" id="KW-0812">Transmembrane</keyword>
<evidence type="ECO:0000256" key="7">
    <source>
        <dbReference type="RuleBase" id="RU079119"/>
    </source>
</evidence>
<evidence type="ECO:0000313" key="11">
    <source>
        <dbReference type="EMBL" id="SSX30336.1"/>
    </source>
</evidence>
<keyword evidence="6 7" id="KW-0012">Acyltransferase</keyword>
<evidence type="ECO:0000256" key="6">
    <source>
        <dbReference type="ARBA" id="ARBA00023315"/>
    </source>
</evidence>
<sequence>MGAPPTGFRRFLHFGPIIAISIINSITFTSLYMNSMWWPPQRSIGGFINQTIFLMLSALTVFNFVMASLIGPGQLPLKWRPKDKEAEKYLQYCNFCEGFKAPRSHHCQRCERCIIKMDHHCPWINTCTGWANQCYFINFLAFAVIGAIHATIILVGSIYRGLYHEIHPLHNKYLGVMMPQKSHPTVKLELYSLLLSVFNIGLSIGVIIAVGMLLFFQIRAVLRNRTGIEDWILEKAKYRRVVSGETFIYPYNLGYWQNMKQVFNWHCAPIGDGINWPVVDGCDQYTLTREQLEQKKEKKKRSGLYKIVKGATGSWFPFWSQGFKTGCLIPITDETRIKLSPGDTVRVTRWRKHWLFGEKLLPQSNGDTENTKIRIRGWFPRQCAMEIYENENEENPVENHQKNEILNRNGKKKSNQDTNSDLNCNNGNAKKLN</sequence>
<comment type="subcellular location">
    <subcellularLocation>
        <location evidence="1">Membrane</location>
        <topology evidence="1">Multi-pass membrane protein</topology>
    </subcellularLocation>
</comment>
<dbReference type="GO" id="GO:0019706">
    <property type="term" value="F:protein-cysteine S-palmitoyltransferase activity"/>
    <property type="evidence" value="ECO:0007669"/>
    <property type="project" value="UniProtKB-EC"/>
</dbReference>
<dbReference type="OMA" id="WANHGYF"/>
<feature type="transmembrane region" description="Helical" evidence="7">
    <location>
        <begin position="190"/>
        <end position="216"/>
    </location>
</feature>
<organism evidence="10">
    <name type="scientific">Culicoides sonorensis</name>
    <name type="common">Biting midge</name>
    <dbReference type="NCBI Taxonomy" id="179676"/>
    <lineage>
        <taxon>Eukaryota</taxon>
        <taxon>Metazoa</taxon>
        <taxon>Ecdysozoa</taxon>
        <taxon>Arthropoda</taxon>
        <taxon>Hexapoda</taxon>
        <taxon>Insecta</taxon>
        <taxon>Pterygota</taxon>
        <taxon>Neoptera</taxon>
        <taxon>Endopterygota</taxon>
        <taxon>Diptera</taxon>
        <taxon>Nematocera</taxon>
        <taxon>Chironomoidea</taxon>
        <taxon>Ceratopogonidae</taxon>
        <taxon>Ceratopogoninae</taxon>
        <taxon>Culicoides</taxon>
        <taxon>Monoculicoides</taxon>
    </lineage>
</organism>
<evidence type="ECO:0000256" key="5">
    <source>
        <dbReference type="ARBA" id="ARBA00023136"/>
    </source>
</evidence>
<feature type="transmembrane region" description="Helical" evidence="7">
    <location>
        <begin position="135"/>
        <end position="159"/>
    </location>
</feature>
<reference evidence="11" key="2">
    <citation type="submission" date="2018-07" db="EMBL/GenBank/DDBJ databases">
        <authorList>
            <person name="Quirk P.G."/>
            <person name="Krulwich T.A."/>
        </authorList>
    </citation>
    <scope>NUCLEOTIDE SEQUENCE</scope>
</reference>
<keyword evidence="5 7" id="KW-0472">Membrane</keyword>
<evidence type="ECO:0000256" key="4">
    <source>
        <dbReference type="ARBA" id="ARBA00022989"/>
    </source>
</evidence>
<dbReference type="EMBL" id="UFQT01001392">
    <property type="protein sequence ID" value="SSX30336.1"/>
    <property type="molecule type" value="Genomic_DNA"/>
</dbReference>
<dbReference type="InterPro" id="IPR039859">
    <property type="entry name" value="PFA4/ZDH16/20/ERF2-like"/>
</dbReference>
<gene>
    <name evidence="10" type="primary">CSON002330</name>
</gene>
<feature type="domain" description="Palmitoyltransferase DHHC" evidence="9">
    <location>
        <begin position="88"/>
        <end position="231"/>
    </location>
</feature>
<evidence type="ECO:0000256" key="2">
    <source>
        <dbReference type="ARBA" id="ARBA00022679"/>
    </source>
</evidence>
<evidence type="ECO:0000256" key="1">
    <source>
        <dbReference type="ARBA" id="ARBA00004141"/>
    </source>
</evidence>
<keyword evidence="4 7" id="KW-1133">Transmembrane helix</keyword>
<feature type="region of interest" description="Disordered" evidence="8">
    <location>
        <begin position="390"/>
        <end position="433"/>
    </location>
</feature>
<reference evidence="10" key="1">
    <citation type="submission" date="2018-04" db="EMBL/GenBank/DDBJ databases">
        <authorList>
            <person name="Go L.Y."/>
            <person name="Mitchell J.A."/>
        </authorList>
    </citation>
    <scope>NUCLEOTIDE SEQUENCE</scope>
    <source>
        <tissue evidence="10">Whole organism</tissue>
    </source>
</reference>
<evidence type="ECO:0000313" key="10">
    <source>
        <dbReference type="EMBL" id="SSX10654.1"/>
    </source>
</evidence>